<keyword evidence="2" id="KW-1185">Reference proteome</keyword>
<evidence type="ECO:0000313" key="2">
    <source>
        <dbReference type="Proteomes" id="UP001501218"/>
    </source>
</evidence>
<sequence length="169" mass="18375">MVLAGLPGAGKSTALGKLRTDSGVLRLDSDQVRSRLRAALPAVPYRYYRPLVHALHRGRIALACVLARGPVVAHEPATRAGTRALLLLLARLSGRKAVLLWLHADAGEALRGQRSRGRLIRSRSFERHARRAGRVHRELLAGNPPSGWSAVRQLTREEVAAGLRVEVGT</sequence>
<name>A0ABN3GNT8_9PSEU</name>
<dbReference type="Proteomes" id="UP001501218">
    <property type="component" value="Unassembled WGS sequence"/>
</dbReference>
<dbReference type="Gene3D" id="3.40.50.300">
    <property type="entry name" value="P-loop containing nucleotide triphosphate hydrolases"/>
    <property type="match status" value="1"/>
</dbReference>
<dbReference type="Pfam" id="PF13671">
    <property type="entry name" value="AAA_33"/>
    <property type="match status" value="1"/>
</dbReference>
<accession>A0ABN3GNT8</accession>
<reference evidence="1 2" key="1">
    <citation type="journal article" date="2019" name="Int. J. Syst. Evol. Microbiol.">
        <title>The Global Catalogue of Microorganisms (GCM) 10K type strain sequencing project: providing services to taxonomists for standard genome sequencing and annotation.</title>
        <authorList>
            <consortium name="The Broad Institute Genomics Platform"/>
            <consortium name="The Broad Institute Genome Sequencing Center for Infectious Disease"/>
            <person name="Wu L."/>
            <person name="Ma J."/>
        </authorList>
    </citation>
    <scope>NUCLEOTIDE SEQUENCE [LARGE SCALE GENOMIC DNA]</scope>
    <source>
        <strain evidence="1 2">JCM 16221</strain>
    </source>
</reference>
<proteinExistence type="predicted"/>
<dbReference type="SUPFAM" id="SSF52540">
    <property type="entry name" value="P-loop containing nucleoside triphosphate hydrolases"/>
    <property type="match status" value="1"/>
</dbReference>
<dbReference type="InterPro" id="IPR027417">
    <property type="entry name" value="P-loop_NTPase"/>
</dbReference>
<gene>
    <name evidence="1" type="ORF">GCM10009854_39080</name>
</gene>
<dbReference type="EMBL" id="BAAARA010000015">
    <property type="protein sequence ID" value="GAA2356975.1"/>
    <property type="molecule type" value="Genomic_DNA"/>
</dbReference>
<protein>
    <recommendedName>
        <fullName evidence="3">Zeta toxin</fullName>
    </recommendedName>
</protein>
<organism evidence="1 2">
    <name type="scientific">Saccharopolyspora halophila</name>
    <dbReference type="NCBI Taxonomy" id="405551"/>
    <lineage>
        <taxon>Bacteria</taxon>
        <taxon>Bacillati</taxon>
        <taxon>Actinomycetota</taxon>
        <taxon>Actinomycetes</taxon>
        <taxon>Pseudonocardiales</taxon>
        <taxon>Pseudonocardiaceae</taxon>
        <taxon>Saccharopolyspora</taxon>
    </lineage>
</organism>
<comment type="caution">
    <text evidence="1">The sequence shown here is derived from an EMBL/GenBank/DDBJ whole genome shotgun (WGS) entry which is preliminary data.</text>
</comment>
<evidence type="ECO:0000313" key="1">
    <source>
        <dbReference type="EMBL" id="GAA2356975.1"/>
    </source>
</evidence>
<evidence type="ECO:0008006" key="3">
    <source>
        <dbReference type="Google" id="ProtNLM"/>
    </source>
</evidence>